<feature type="transmembrane region" description="Helical" evidence="1">
    <location>
        <begin position="117"/>
        <end position="136"/>
    </location>
</feature>
<feature type="transmembrane region" description="Helical" evidence="1">
    <location>
        <begin position="142"/>
        <end position="165"/>
    </location>
</feature>
<sequence length="172" mass="18995">MQTDFSYAKQEEIKKKLRAGTFDANQELIDLIRLGYDPVTAKELLTKVIKSHKDDLYEETKEAKATEERSNVAFGAVVMITTFLGMFGGNDGLVIVISVMVACFCGYYGNQDNPIPGMVGYAIAAVIMPFACGFYFKGRSTILNLEILIPLLFSFGPGLLIKYILSQILPSD</sequence>
<reference evidence="2 5" key="2">
    <citation type="submission" date="2019-11" db="EMBL/GenBank/DDBJ databases">
        <title>Flavobacterium resistens genome.</title>
        <authorList>
            <person name="Wilson V.M."/>
            <person name="Newman J.D."/>
        </authorList>
    </citation>
    <scope>NUCLEOTIDE SEQUENCE [LARGE SCALE GENOMIC DNA]</scope>
    <source>
        <strain evidence="2 5">DSM 19382</strain>
    </source>
</reference>
<proteinExistence type="predicted"/>
<dbReference type="Proteomes" id="UP000317289">
    <property type="component" value="Unassembled WGS sequence"/>
</dbReference>
<reference evidence="3 4" key="1">
    <citation type="submission" date="2017-05" db="EMBL/GenBank/DDBJ databases">
        <authorList>
            <person name="Varghese N."/>
            <person name="Submissions S."/>
        </authorList>
    </citation>
    <scope>NUCLEOTIDE SEQUENCE [LARGE SCALE GENOMIC DNA]</scope>
    <source>
        <strain evidence="3 4">DSM 19382</strain>
    </source>
</reference>
<dbReference type="Proteomes" id="UP000468990">
    <property type="component" value="Unassembled WGS sequence"/>
</dbReference>
<evidence type="ECO:0000256" key="1">
    <source>
        <dbReference type="SAM" id="Phobius"/>
    </source>
</evidence>
<keyword evidence="1" id="KW-0812">Transmembrane</keyword>
<dbReference type="AlphaFoldDB" id="A0A521E6D3"/>
<name>A0A521E6D3_9FLAO</name>
<keyword evidence="1" id="KW-1133">Transmembrane helix</keyword>
<evidence type="ECO:0000313" key="2">
    <source>
        <dbReference type="EMBL" id="MRX69142.1"/>
    </source>
</evidence>
<evidence type="ECO:0000313" key="3">
    <source>
        <dbReference type="EMBL" id="SMO79508.1"/>
    </source>
</evidence>
<protein>
    <submittedName>
        <fullName evidence="3">Uncharacterized protein</fullName>
    </submittedName>
</protein>
<keyword evidence="1" id="KW-0472">Membrane</keyword>
<dbReference type="EMBL" id="FXTA01000004">
    <property type="protein sequence ID" value="SMO79508.1"/>
    <property type="molecule type" value="Genomic_DNA"/>
</dbReference>
<keyword evidence="5" id="KW-1185">Reference proteome</keyword>
<feature type="transmembrane region" description="Helical" evidence="1">
    <location>
        <begin position="71"/>
        <end position="87"/>
    </location>
</feature>
<evidence type="ECO:0000313" key="4">
    <source>
        <dbReference type="Proteomes" id="UP000317289"/>
    </source>
</evidence>
<dbReference type="OrthoDB" id="675862at2"/>
<accession>A0A521E6D3</accession>
<organism evidence="3 4">
    <name type="scientific">Flavobacterium resistens</name>
    <dbReference type="NCBI Taxonomy" id="443612"/>
    <lineage>
        <taxon>Bacteria</taxon>
        <taxon>Pseudomonadati</taxon>
        <taxon>Bacteroidota</taxon>
        <taxon>Flavobacteriia</taxon>
        <taxon>Flavobacteriales</taxon>
        <taxon>Flavobacteriaceae</taxon>
        <taxon>Flavobacterium</taxon>
    </lineage>
</organism>
<dbReference type="EMBL" id="WKKG01000007">
    <property type="protein sequence ID" value="MRX69142.1"/>
    <property type="molecule type" value="Genomic_DNA"/>
</dbReference>
<dbReference type="RefSeq" id="WP_142451454.1">
    <property type="nucleotide sequence ID" value="NZ_FXTA01000004.1"/>
</dbReference>
<evidence type="ECO:0000313" key="5">
    <source>
        <dbReference type="Proteomes" id="UP000468990"/>
    </source>
</evidence>
<gene>
    <name evidence="2" type="ORF">GJU42_14320</name>
    <name evidence="3" type="ORF">SAMN06265349_104173</name>
</gene>